<name>A0A1F5DMW9_9BACT</name>
<gene>
    <name evidence="2" type="ORF">A2V71_02410</name>
</gene>
<reference evidence="2 3" key="1">
    <citation type="journal article" date="2016" name="Nat. Commun.">
        <title>Thousands of microbial genomes shed light on interconnected biogeochemical processes in an aquifer system.</title>
        <authorList>
            <person name="Anantharaman K."/>
            <person name="Brown C.T."/>
            <person name="Hug L.A."/>
            <person name="Sharon I."/>
            <person name="Castelle C.J."/>
            <person name="Probst A.J."/>
            <person name="Thomas B.C."/>
            <person name="Singh A."/>
            <person name="Wilkins M.J."/>
            <person name="Karaoz U."/>
            <person name="Brodie E.L."/>
            <person name="Williams K.H."/>
            <person name="Hubbard S.S."/>
            <person name="Banfield J.F."/>
        </authorList>
    </citation>
    <scope>NUCLEOTIDE SEQUENCE [LARGE SCALE GENOMIC DNA]</scope>
</reference>
<proteinExistence type="predicted"/>
<comment type="caution">
    <text evidence="2">The sequence shown here is derived from an EMBL/GenBank/DDBJ whole genome shotgun (WGS) entry which is preliminary data.</text>
</comment>
<dbReference type="AlphaFoldDB" id="A0A1F5DMW9"/>
<sequence>MPWHGRPMKDAVGVRYASGRSQTSFDPKISEWGNPSREERVAPAPIPRHDVNLYDPLNFRDRNKRL</sequence>
<feature type="compositionally biased region" description="Basic and acidic residues" evidence="1">
    <location>
        <begin position="36"/>
        <end position="47"/>
    </location>
</feature>
<evidence type="ECO:0000256" key="1">
    <source>
        <dbReference type="SAM" id="MobiDB-lite"/>
    </source>
</evidence>
<dbReference type="Proteomes" id="UP000178764">
    <property type="component" value="Unassembled WGS sequence"/>
</dbReference>
<evidence type="ECO:0000313" key="2">
    <source>
        <dbReference type="EMBL" id="OGD56509.1"/>
    </source>
</evidence>
<feature type="region of interest" description="Disordered" evidence="1">
    <location>
        <begin position="17"/>
        <end position="47"/>
    </location>
</feature>
<evidence type="ECO:0000313" key="3">
    <source>
        <dbReference type="Proteomes" id="UP000178764"/>
    </source>
</evidence>
<protein>
    <submittedName>
        <fullName evidence="2">Uncharacterized protein</fullName>
    </submittedName>
</protein>
<organism evidence="2 3">
    <name type="scientific">Candidatus Berkelbacteria bacterium RBG_13_40_8</name>
    <dbReference type="NCBI Taxonomy" id="1797467"/>
    <lineage>
        <taxon>Bacteria</taxon>
        <taxon>Candidatus Berkelbacteria</taxon>
    </lineage>
</organism>
<dbReference type="EMBL" id="MEZT01000019">
    <property type="protein sequence ID" value="OGD56509.1"/>
    <property type="molecule type" value="Genomic_DNA"/>
</dbReference>
<accession>A0A1F5DMW9</accession>